<proteinExistence type="predicted"/>
<feature type="domain" description="Amino acid permease/ SLC12A" evidence="6">
    <location>
        <begin position="4"/>
        <end position="95"/>
    </location>
</feature>
<evidence type="ECO:0000313" key="8">
    <source>
        <dbReference type="EMBL" id="ETN98051.1"/>
    </source>
</evidence>
<dbReference type="GO" id="GO:0055064">
    <property type="term" value="P:chloride ion homeostasis"/>
    <property type="evidence" value="ECO:0007669"/>
    <property type="project" value="TreeGrafter"/>
</dbReference>
<evidence type="ECO:0000313" key="9">
    <source>
        <dbReference type="Proteomes" id="UP000023152"/>
    </source>
</evidence>
<keyword evidence="4 5" id="KW-0472">Membrane</keyword>
<name>X6LA90_RETFI</name>
<keyword evidence="2 5" id="KW-0812">Transmembrane</keyword>
<evidence type="ECO:0000256" key="1">
    <source>
        <dbReference type="ARBA" id="ARBA00004141"/>
    </source>
</evidence>
<dbReference type="Pfam" id="PF00324">
    <property type="entry name" value="AA_permease"/>
    <property type="match status" value="1"/>
</dbReference>
<evidence type="ECO:0000256" key="2">
    <source>
        <dbReference type="ARBA" id="ARBA00022692"/>
    </source>
</evidence>
<dbReference type="GO" id="GO:1990573">
    <property type="term" value="P:potassium ion import across plasma membrane"/>
    <property type="evidence" value="ECO:0007669"/>
    <property type="project" value="TreeGrafter"/>
</dbReference>
<organism evidence="8 9">
    <name type="scientific">Reticulomyxa filosa</name>
    <dbReference type="NCBI Taxonomy" id="46433"/>
    <lineage>
        <taxon>Eukaryota</taxon>
        <taxon>Sar</taxon>
        <taxon>Rhizaria</taxon>
        <taxon>Retaria</taxon>
        <taxon>Foraminifera</taxon>
        <taxon>Monothalamids</taxon>
        <taxon>Reticulomyxidae</taxon>
        <taxon>Reticulomyxa</taxon>
    </lineage>
</organism>
<feature type="domain" description="SLC12A transporter C-terminal" evidence="7">
    <location>
        <begin position="106"/>
        <end position="194"/>
    </location>
</feature>
<dbReference type="GO" id="GO:0055078">
    <property type="term" value="P:sodium ion homeostasis"/>
    <property type="evidence" value="ECO:0007669"/>
    <property type="project" value="TreeGrafter"/>
</dbReference>
<dbReference type="GO" id="GO:0008511">
    <property type="term" value="F:sodium:potassium:chloride symporter activity"/>
    <property type="evidence" value="ECO:0007669"/>
    <property type="project" value="TreeGrafter"/>
</dbReference>
<evidence type="ECO:0000256" key="5">
    <source>
        <dbReference type="SAM" id="Phobius"/>
    </source>
</evidence>
<dbReference type="Proteomes" id="UP000023152">
    <property type="component" value="Unassembled WGS sequence"/>
</dbReference>
<sequence>MSISHSPAWRPSFRYYNKYTALTGFILCFVLMLATSWLYALLTFGLGIGICCYILYTKPDVYWGSALDSRAKYKANKAVLDLVDFKYHVKNYQPSFLVLCGDPESRLPLVKFVHTLRHANGTTVYSNIVIGKFHDHAASSGNNADSYLPRHLKIRAFYHKIVAPNLKNGVDALMQLNGLGKLKTNVLVMGFKNAGINSHQMLKLWTLTKKRKKIDSPMKNMWNYWEIAWLAYIHIYIYI</sequence>
<dbReference type="EMBL" id="ASPP01047815">
    <property type="protein sequence ID" value="ETN98051.1"/>
    <property type="molecule type" value="Genomic_DNA"/>
</dbReference>
<evidence type="ECO:0000259" key="7">
    <source>
        <dbReference type="Pfam" id="PF03522"/>
    </source>
</evidence>
<dbReference type="GO" id="GO:0055075">
    <property type="term" value="P:potassium ion homeostasis"/>
    <property type="evidence" value="ECO:0007669"/>
    <property type="project" value="TreeGrafter"/>
</dbReference>
<dbReference type="PANTHER" id="PTHR11827">
    <property type="entry name" value="SOLUTE CARRIER FAMILY 12, CATION COTRANSPORTERS"/>
    <property type="match status" value="1"/>
</dbReference>
<dbReference type="InterPro" id="IPR004841">
    <property type="entry name" value="AA-permease/SLC12A_dom"/>
</dbReference>
<evidence type="ECO:0000256" key="3">
    <source>
        <dbReference type="ARBA" id="ARBA00022989"/>
    </source>
</evidence>
<comment type="caution">
    <text evidence="8">The sequence shown here is derived from an EMBL/GenBank/DDBJ whole genome shotgun (WGS) entry which is preliminary data.</text>
</comment>
<protein>
    <submittedName>
        <fullName evidence="8">Solute carrier family 12 (Sodium/chloride transporters), member 3</fullName>
    </submittedName>
</protein>
<reference evidence="8 9" key="1">
    <citation type="journal article" date="2013" name="Curr. Biol.">
        <title>The Genome of the Foraminiferan Reticulomyxa filosa.</title>
        <authorList>
            <person name="Glockner G."/>
            <person name="Hulsmann N."/>
            <person name="Schleicher M."/>
            <person name="Noegel A.A."/>
            <person name="Eichinger L."/>
            <person name="Gallinger C."/>
            <person name="Pawlowski J."/>
            <person name="Sierra R."/>
            <person name="Euteneuer U."/>
            <person name="Pillet L."/>
            <person name="Moustafa A."/>
            <person name="Platzer M."/>
            <person name="Groth M."/>
            <person name="Szafranski K."/>
            <person name="Schliwa M."/>
        </authorList>
    </citation>
    <scope>NUCLEOTIDE SEQUENCE [LARGE SCALE GENOMIC DNA]</scope>
</reference>
<dbReference type="Pfam" id="PF03522">
    <property type="entry name" value="SLC12"/>
    <property type="match status" value="1"/>
</dbReference>
<feature type="transmembrane region" description="Helical" evidence="5">
    <location>
        <begin position="15"/>
        <end position="32"/>
    </location>
</feature>
<dbReference type="InterPro" id="IPR004842">
    <property type="entry name" value="SLC12A_fam"/>
</dbReference>
<evidence type="ECO:0000256" key="4">
    <source>
        <dbReference type="ARBA" id="ARBA00023136"/>
    </source>
</evidence>
<comment type="subcellular location">
    <subcellularLocation>
        <location evidence="1">Membrane</location>
        <topology evidence="1">Multi-pass membrane protein</topology>
    </subcellularLocation>
</comment>
<evidence type="ECO:0000259" key="6">
    <source>
        <dbReference type="Pfam" id="PF00324"/>
    </source>
</evidence>
<dbReference type="OrthoDB" id="2020542at2759"/>
<gene>
    <name evidence="8" type="ORF">RFI_39476</name>
</gene>
<keyword evidence="3 5" id="KW-1133">Transmembrane helix</keyword>
<dbReference type="InterPro" id="IPR018491">
    <property type="entry name" value="SLC12_C"/>
</dbReference>
<dbReference type="AlphaFoldDB" id="X6LA90"/>
<keyword evidence="9" id="KW-1185">Reference proteome</keyword>
<dbReference type="PANTHER" id="PTHR11827:SF103">
    <property type="entry name" value="SODIUM CHLORIDE COTRANSPORTER 69, ISOFORM E"/>
    <property type="match status" value="1"/>
</dbReference>
<dbReference type="GO" id="GO:0006884">
    <property type="term" value="P:cell volume homeostasis"/>
    <property type="evidence" value="ECO:0007669"/>
    <property type="project" value="TreeGrafter"/>
</dbReference>
<accession>X6LA90</accession>
<dbReference type="GO" id="GO:0016020">
    <property type="term" value="C:membrane"/>
    <property type="evidence" value="ECO:0007669"/>
    <property type="project" value="UniProtKB-SubCell"/>
</dbReference>